<dbReference type="AlphaFoldDB" id="A0A174UA60"/>
<dbReference type="EMBL" id="CZBE01000032">
    <property type="protein sequence ID" value="CUQ16898.1"/>
    <property type="molecule type" value="Genomic_DNA"/>
</dbReference>
<dbReference type="RefSeq" id="WP_006875539.1">
    <property type="nucleotide sequence ID" value="NZ_CABIWA010000015.1"/>
</dbReference>
<gene>
    <name evidence="1" type="ORF">ERS852551_03401</name>
</gene>
<dbReference type="Proteomes" id="UP000095765">
    <property type="component" value="Unassembled WGS sequence"/>
</dbReference>
<evidence type="ECO:0000313" key="2">
    <source>
        <dbReference type="Proteomes" id="UP000095765"/>
    </source>
</evidence>
<dbReference type="GeneID" id="72463567"/>
<dbReference type="Pfam" id="PF11731">
    <property type="entry name" value="Cdd1"/>
    <property type="match status" value="1"/>
</dbReference>
<accession>A0A174UA60</accession>
<proteinExistence type="predicted"/>
<dbReference type="OrthoDB" id="9790407at2"/>
<protein>
    <submittedName>
        <fullName evidence="1">Pathogenicity locus</fullName>
    </submittedName>
</protein>
<dbReference type="InterPro" id="IPR021725">
    <property type="entry name" value="Cdd1"/>
</dbReference>
<reference evidence="1 2" key="1">
    <citation type="submission" date="2015-09" db="EMBL/GenBank/DDBJ databases">
        <authorList>
            <consortium name="Pathogen Informatics"/>
        </authorList>
    </citation>
    <scope>NUCLEOTIDE SEQUENCE [LARGE SCALE GENOMIC DNA]</scope>
    <source>
        <strain evidence="1 2">2789STDY5834939</strain>
    </source>
</reference>
<dbReference type="Gene3D" id="1.10.150.20">
    <property type="entry name" value="5' to 3' exonuclease, C-terminal subdomain"/>
    <property type="match status" value="1"/>
</dbReference>
<sequence length="91" mass="10402">MKSELEKIPGVGPNMAAHLHALGFDTVESLRGQDPQALYERDCARCGGILDRCVLYVYRCAVYFAETPIPEPEKCKWWNWKDKPNQKEDAC</sequence>
<organism evidence="1 2">
    <name type="scientific">Anaerotruncus colihominis</name>
    <dbReference type="NCBI Taxonomy" id="169435"/>
    <lineage>
        <taxon>Bacteria</taxon>
        <taxon>Bacillati</taxon>
        <taxon>Bacillota</taxon>
        <taxon>Clostridia</taxon>
        <taxon>Eubacteriales</taxon>
        <taxon>Oscillospiraceae</taxon>
        <taxon>Anaerotruncus</taxon>
    </lineage>
</organism>
<evidence type="ECO:0000313" key="1">
    <source>
        <dbReference type="EMBL" id="CUQ16898.1"/>
    </source>
</evidence>
<name>A0A174UA60_9FIRM</name>